<evidence type="ECO:0000256" key="2">
    <source>
        <dbReference type="ARBA" id="ARBA00022729"/>
    </source>
</evidence>
<dbReference type="Pfam" id="PF01915">
    <property type="entry name" value="Glyco_hydro_3_C"/>
    <property type="match status" value="1"/>
</dbReference>
<dbReference type="InterPro" id="IPR036962">
    <property type="entry name" value="Glyco_hydro_3_N_sf"/>
</dbReference>
<dbReference type="SMART" id="SM00758">
    <property type="entry name" value="PA14"/>
    <property type="match status" value="1"/>
</dbReference>
<reference evidence="6 7" key="1">
    <citation type="submission" date="2020-08" db="EMBL/GenBank/DDBJ databases">
        <title>Genomic Encyclopedia of Type Strains, Phase III (KMG-III): the genomes of soil and plant-associated and newly described type strains.</title>
        <authorList>
            <person name="Whitman W."/>
        </authorList>
    </citation>
    <scope>NUCLEOTIDE SEQUENCE [LARGE SCALE GENOMIC DNA]</scope>
    <source>
        <strain evidence="6 7">CECT 7753</strain>
    </source>
</reference>
<evidence type="ECO:0000259" key="5">
    <source>
        <dbReference type="PROSITE" id="PS51820"/>
    </source>
</evidence>
<comment type="caution">
    <text evidence="6">The sequence shown here is derived from an EMBL/GenBank/DDBJ whole genome shotgun (WGS) entry which is preliminary data.</text>
</comment>
<dbReference type="SUPFAM" id="SSF56988">
    <property type="entry name" value="Anthrax protective antigen"/>
    <property type="match status" value="1"/>
</dbReference>
<gene>
    <name evidence="6" type="ORF">FHS02_000278</name>
</gene>
<dbReference type="PANTHER" id="PTHR42721">
    <property type="entry name" value="SUGAR HYDROLASE-RELATED"/>
    <property type="match status" value="1"/>
</dbReference>
<dbReference type="InterPro" id="IPR044993">
    <property type="entry name" value="BXL"/>
</dbReference>
<feature type="domain" description="PA14" evidence="5">
    <location>
        <begin position="481"/>
        <end position="643"/>
    </location>
</feature>
<dbReference type="InterPro" id="IPR013783">
    <property type="entry name" value="Ig-like_fold"/>
</dbReference>
<comment type="similarity">
    <text evidence="1">Belongs to the glycosyl hydrolase 3 family.</text>
</comment>
<dbReference type="Proteomes" id="UP000584325">
    <property type="component" value="Unassembled WGS sequence"/>
</dbReference>
<dbReference type="Pfam" id="PF07691">
    <property type="entry name" value="PA14"/>
    <property type="match status" value="1"/>
</dbReference>
<evidence type="ECO:0000256" key="3">
    <source>
        <dbReference type="ARBA" id="ARBA00022801"/>
    </source>
</evidence>
<dbReference type="Gene3D" id="3.40.50.1700">
    <property type="entry name" value="Glycoside hydrolase family 3 C-terminal domain"/>
    <property type="match status" value="2"/>
</dbReference>
<proteinExistence type="inferred from homology"/>
<dbReference type="GO" id="GO:0045493">
    <property type="term" value="P:xylan catabolic process"/>
    <property type="evidence" value="ECO:0007669"/>
    <property type="project" value="InterPro"/>
</dbReference>
<evidence type="ECO:0000313" key="7">
    <source>
        <dbReference type="Proteomes" id="UP000584325"/>
    </source>
</evidence>
<organism evidence="6 7">
    <name type="scientific">Pseudoduganella umbonata</name>
    <dbReference type="NCBI Taxonomy" id="864828"/>
    <lineage>
        <taxon>Bacteria</taxon>
        <taxon>Pseudomonadati</taxon>
        <taxon>Pseudomonadota</taxon>
        <taxon>Betaproteobacteria</taxon>
        <taxon>Burkholderiales</taxon>
        <taxon>Oxalobacteraceae</taxon>
        <taxon>Telluria group</taxon>
        <taxon>Pseudoduganella</taxon>
    </lineage>
</organism>
<accession>A0A7W5H9Z5</accession>
<protein>
    <submittedName>
        <fullName evidence="6">Beta-glucosidase</fullName>
        <ecNumber evidence="6">3.2.1.21</ecNumber>
    </submittedName>
</protein>
<dbReference type="PRINTS" id="PR00133">
    <property type="entry name" value="GLHYDRLASE3"/>
</dbReference>
<dbReference type="Gene3D" id="3.20.20.300">
    <property type="entry name" value="Glycoside hydrolase, family 3, N-terminal domain"/>
    <property type="match status" value="1"/>
</dbReference>
<dbReference type="AlphaFoldDB" id="A0A7W5H9Z5"/>
<dbReference type="GO" id="GO:0046556">
    <property type="term" value="F:alpha-L-arabinofuranosidase activity"/>
    <property type="evidence" value="ECO:0007669"/>
    <property type="project" value="TreeGrafter"/>
</dbReference>
<dbReference type="GO" id="GO:0031222">
    <property type="term" value="P:arabinan catabolic process"/>
    <property type="evidence" value="ECO:0007669"/>
    <property type="project" value="TreeGrafter"/>
</dbReference>
<dbReference type="InterPro" id="IPR037524">
    <property type="entry name" value="PA14/GLEYA"/>
</dbReference>
<evidence type="ECO:0000256" key="4">
    <source>
        <dbReference type="SAM" id="SignalP"/>
    </source>
</evidence>
<dbReference type="PROSITE" id="PS51820">
    <property type="entry name" value="PA14"/>
    <property type="match status" value="1"/>
</dbReference>
<feature type="signal peptide" evidence="4">
    <location>
        <begin position="1"/>
        <end position="45"/>
    </location>
</feature>
<dbReference type="SUPFAM" id="SSF51445">
    <property type="entry name" value="(Trans)glycosidases"/>
    <property type="match status" value="1"/>
</dbReference>
<dbReference type="InterPro" id="IPR002772">
    <property type="entry name" value="Glyco_hydro_3_C"/>
</dbReference>
<dbReference type="InterPro" id="IPR011658">
    <property type="entry name" value="PA14_dom"/>
</dbReference>
<keyword evidence="3 6" id="KW-0378">Hydrolase</keyword>
<dbReference type="GO" id="GO:0008422">
    <property type="term" value="F:beta-glucosidase activity"/>
    <property type="evidence" value="ECO:0007669"/>
    <property type="project" value="UniProtKB-EC"/>
</dbReference>
<keyword evidence="2 4" id="KW-0732">Signal</keyword>
<dbReference type="EC" id="3.2.1.21" evidence="6"/>
<dbReference type="InterPro" id="IPR026891">
    <property type="entry name" value="Fn3-like"/>
</dbReference>
<dbReference type="SUPFAM" id="SSF52279">
    <property type="entry name" value="Beta-D-glucan exohydrolase, C-terminal domain"/>
    <property type="match status" value="1"/>
</dbReference>
<dbReference type="EMBL" id="JACHXS010000001">
    <property type="protein sequence ID" value="MBB3219491.1"/>
    <property type="molecule type" value="Genomic_DNA"/>
</dbReference>
<evidence type="ECO:0000313" key="6">
    <source>
        <dbReference type="EMBL" id="MBB3219491.1"/>
    </source>
</evidence>
<sequence>MHFAASPGIRHPLSSRASPSGAVPLRSALAAMPLALALAFVPALAAADTAPAYRDTALSPEARAKDLVARMTLQEKAAQMQNGAPAIERFGLKRYDWWNEVLHGVARAGHATVFPQAIGLAATWDTALAERLADAIALEGRANFNAALRRDPSGTARYFGVNYWTPNINIYRDPRWGRGQETYGEDPHLTGQLGMAFIRGIQGTDPKVYKGVATPKHFVVHSGPEPERHSFNVDVSPFDLEDTYLPAFRNAIVDAKAYSLMCAYNAVDGIPMCAHPLQNGLVRKDWGFKGFIVSDCDSVSDLVTGHKTSPDIPHAAATSVKAGTDLVCGRSYLGLPDAVARGLITEAEIDTSLERLLAARIRMGLLDGSAWDKVPYSAINSGEHRALAQKAAEEAIVLLKNDGNVLPLAAGARIAVIGPNAALLQSLEGNYNGTIVHPSLPVDELRKVFGAQHVRYAPGAPLIDGKRMPIAETYLKVAADSAQHGLKGEYFDNLTFSGTPKLTRVDPVINVNFEHSAPQGFAPKGFSIRWTGVVVPPKPGKYELGFRMVVPRDRPLPNIKVWIDDELVVSPEKAGIGAGNTAECVAGNCQQRMNKIDFTFDDTKPRRVRIDYARTENDRHSALEWVAPQDAMIDDAVAAARASDVAVALVGLSPDLEGEEMKVDYPGFRGGDRLTLALPDAQRRMLEAVKATGKPLVVVYLTGGPISDPWVAANADAIVHAWYPGEGGGAAIARVLSGAVSPAGRLPYTIVRSEADLPPFADYSMQNRTYRYFNGPVLHPFGHGLSYTSFSYAAPALSATRVKAGQAVQATVTVRNTGKRDSDEVVQLYLAKPGDRSNPVLAGFRRVHVKAGGSRTVTMDIDARAQSQVDAKGARSVRAGDYTVYAGGGQPKHARVAQAKLHVDGELALPK</sequence>
<dbReference type="Pfam" id="PF00933">
    <property type="entry name" value="Glyco_hydro_3"/>
    <property type="match status" value="1"/>
</dbReference>
<dbReference type="RefSeq" id="WP_217496889.1">
    <property type="nucleotide sequence ID" value="NZ_CP040017.1"/>
</dbReference>
<dbReference type="GO" id="GO:0009044">
    <property type="term" value="F:xylan 1,4-beta-xylosidase activity"/>
    <property type="evidence" value="ECO:0007669"/>
    <property type="project" value="InterPro"/>
</dbReference>
<name>A0A7W5H9Z5_9BURK</name>
<dbReference type="Gene3D" id="2.60.40.10">
    <property type="entry name" value="Immunoglobulins"/>
    <property type="match status" value="1"/>
</dbReference>
<feature type="chain" id="PRO_5030881767" evidence="4">
    <location>
        <begin position="46"/>
        <end position="911"/>
    </location>
</feature>
<evidence type="ECO:0000256" key="1">
    <source>
        <dbReference type="ARBA" id="ARBA00005336"/>
    </source>
</evidence>
<dbReference type="InterPro" id="IPR001764">
    <property type="entry name" value="Glyco_hydro_3_N"/>
</dbReference>
<dbReference type="Pfam" id="PF14310">
    <property type="entry name" value="Fn3-like"/>
    <property type="match status" value="1"/>
</dbReference>
<dbReference type="PANTHER" id="PTHR42721:SF3">
    <property type="entry name" value="BETA-D-XYLOSIDASE 5-RELATED"/>
    <property type="match status" value="1"/>
</dbReference>
<dbReference type="SMART" id="SM01217">
    <property type="entry name" value="Fn3_like"/>
    <property type="match status" value="1"/>
</dbReference>
<keyword evidence="6" id="KW-0326">Glycosidase</keyword>
<dbReference type="InterPro" id="IPR017853">
    <property type="entry name" value="GH"/>
</dbReference>
<dbReference type="InterPro" id="IPR036881">
    <property type="entry name" value="Glyco_hydro_3_C_sf"/>
</dbReference>